<organism evidence="1 2">
    <name type="scientific">Methylobacterium goesingense</name>
    <dbReference type="NCBI Taxonomy" id="243690"/>
    <lineage>
        <taxon>Bacteria</taxon>
        <taxon>Pseudomonadati</taxon>
        <taxon>Pseudomonadota</taxon>
        <taxon>Alphaproteobacteria</taxon>
        <taxon>Hyphomicrobiales</taxon>
        <taxon>Methylobacteriaceae</taxon>
        <taxon>Methylobacterium</taxon>
    </lineage>
</organism>
<dbReference type="EMBL" id="JBEPMM010000001">
    <property type="protein sequence ID" value="MET3690844.1"/>
    <property type="molecule type" value="Genomic_DNA"/>
</dbReference>
<comment type="caution">
    <text evidence="1">The sequence shown here is derived from an EMBL/GenBank/DDBJ whole genome shotgun (WGS) entry which is preliminary data.</text>
</comment>
<dbReference type="InterPro" id="IPR011006">
    <property type="entry name" value="CheY-like_superfamily"/>
</dbReference>
<dbReference type="Proteomes" id="UP001549145">
    <property type="component" value="Unassembled WGS sequence"/>
</dbReference>
<keyword evidence="2" id="KW-1185">Reference proteome</keyword>
<sequence length="144" mass="15477">MELPTSPCGAYGVQVLIAGRQKHWRDEVSSQIRRAGFAATTVDCGVDAMTVLALGLPVDVLVTDVSLQGKLCCLKLAQEARALRPDLRIVFASDLGLQPDEDASDPIDTLFDGDLPRHARAGLLAVRRIDHVASTVWDALRSAS</sequence>
<reference evidence="1 2" key="1">
    <citation type="submission" date="2024-06" db="EMBL/GenBank/DDBJ databases">
        <title>Genomic Encyclopedia of Type Strains, Phase IV (KMG-IV): sequencing the most valuable type-strain genomes for metagenomic binning, comparative biology and taxonomic classification.</title>
        <authorList>
            <person name="Goeker M."/>
        </authorList>
    </citation>
    <scope>NUCLEOTIDE SEQUENCE [LARGE SCALE GENOMIC DNA]</scope>
    <source>
        <strain evidence="1 2">DSM 21331</strain>
    </source>
</reference>
<evidence type="ECO:0008006" key="3">
    <source>
        <dbReference type="Google" id="ProtNLM"/>
    </source>
</evidence>
<evidence type="ECO:0000313" key="1">
    <source>
        <dbReference type="EMBL" id="MET3690844.1"/>
    </source>
</evidence>
<accession>A0ABV2KZ52</accession>
<dbReference type="RefSeq" id="WP_238275482.1">
    <property type="nucleotide sequence ID" value="NZ_BPQL01000007.1"/>
</dbReference>
<gene>
    <name evidence="1" type="ORF">ABID43_000363</name>
</gene>
<name>A0ABV2KZ52_9HYPH</name>
<evidence type="ECO:0000313" key="2">
    <source>
        <dbReference type="Proteomes" id="UP001549145"/>
    </source>
</evidence>
<dbReference type="Gene3D" id="3.40.50.2300">
    <property type="match status" value="1"/>
</dbReference>
<protein>
    <recommendedName>
        <fullName evidence="3">Histidine kinase</fullName>
    </recommendedName>
</protein>
<proteinExistence type="predicted"/>
<dbReference type="SUPFAM" id="SSF52172">
    <property type="entry name" value="CheY-like"/>
    <property type="match status" value="1"/>
</dbReference>